<dbReference type="AlphaFoldDB" id="I9FSC8"/>
<sequence>MAIKNSKRFAEVEYCLQRYFDTSFAPVMRNVQSDLSNKQVKEYADYQMSFGGILRSMANSMNNMPDDSMQYVKLTGKWNSKTTEDYLEMCQKQIAGNKDFQNDLLKLSSEWRNAVVKELGRERYDAMSEKLGMDMAYAYVDYRVQQMMIDKLVKDRMPKSSMEYIVRKAGEGSLFGISTILSRSALDHHIAERGEKAYNPSLLEKGSAKVSSIGIDALTTGGVGSWASLGRFVGFEVAFSGIDYLSSKNNKSAKTITVEDCISQGLFGSKANVFTDFRKKGSQIKSWENPYVLSVNQTLNKKMGIATEKPFYEDLFKPATKQPWELDLSTVTNQRKKEYANVPMVVAPGHEEEYLAAQREVKANQEAAKKEKTQSNATVDVEPASAKEAYEQKQQESQATTTPTTVPTTDNTDGWSGLLNNIGLDGIGDVTHNLGYVISMLPDVLLGLFTGKTETFGKKDTLLPIASILAGMFIKNPILKMTLIGLGGANLINKAGKEALTGHRDYGDNVTKSVYKTYTDEALNPRIQNPTLQGSCLIANIDKVPCTIQLPQNVVAAYQAGALPLNTLANAILAKNDQMTQMAQNNYRTVEGQSEDRDRMVTLK</sequence>
<reference evidence="2 3" key="1">
    <citation type="submission" date="2012-02" db="EMBL/GenBank/DDBJ databases">
        <title>The Genome Sequence of Bacteroides cellulosilyticus CL02T12C19.</title>
        <authorList>
            <consortium name="The Broad Institute Genome Sequencing Platform"/>
            <person name="Earl A."/>
            <person name="Ward D."/>
            <person name="Feldgarden M."/>
            <person name="Gevers D."/>
            <person name="Zitomersky N.L."/>
            <person name="Coyne M.J."/>
            <person name="Comstock L.E."/>
            <person name="Young S.K."/>
            <person name="Zeng Q."/>
            <person name="Gargeya S."/>
            <person name="Fitzgerald M."/>
            <person name="Haas B."/>
            <person name="Abouelleil A."/>
            <person name="Alvarado L."/>
            <person name="Arachchi H.M."/>
            <person name="Berlin A."/>
            <person name="Chapman S.B."/>
            <person name="Gearin G."/>
            <person name="Goldberg J."/>
            <person name="Griggs A."/>
            <person name="Gujja S."/>
            <person name="Hansen M."/>
            <person name="Heiman D."/>
            <person name="Howarth C."/>
            <person name="Larimer J."/>
            <person name="Lui A."/>
            <person name="MacDonald P.J.P."/>
            <person name="McCowen C."/>
            <person name="Montmayeur A."/>
            <person name="Murphy C."/>
            <person name="Neiman D."/>
            <person name="Pearson M."/>
            <person name="Priest M."/>
            <person name="Roberts A."/>
            <person name="Saif S."/>
            <person name="Shea T."/>
            <person name="Sisk P."/>
            <person name="Stolte C."/>
            <person name="Sykes S."/>
            <person name="Wortman J."/>
            <person name="Nusbaum C."/>
            <person name="Birren B."/>
        </authorList>
    </citation>
    <scope>NUCLEOTIDE SEQUENCE [LARGE SCALE GENOMIC DNA]</scope>
    <source>
        <strain evidence="2 3">CL02T12C19</strain>
    </source>
</reference>
<accession>I9FSC8</accession>
<name>I9FSC8_9BACE</name>
<feature type="region of interest" description="Disordered" evidence="1">
    <location>
        <begin position="365"/>
        <end position="413"/>
    </location>
</feature>
<organism evidence="2 3">
    <name type="scientific">Bacteroides cellulosilyticus CL02T12C19</name>
    <dbReference type="NCBI Taxonomy" id="997874"/>
    <lineage>
        <taxon>Bacteria</taxon>
        <taxon>Pseudomonadati</taxon>
        <taxon>Bacteroidota</taxon>
        <taxon>Bacteroidia</taxon>
        <taxon>Bacteroidales</taxon>
        <taxon>Bacteroidaceae</taxon>
        <taxon>Bacteroides</taxon>
    </lineage>
</organism>
<dbReference type="PATRIC" id="fig|997874.3.peg.888"/>
<evidence type="ECO:0000256" key="1">
    <source>
        <dbReference type="SAM" id="MobiDB-lite"/>
    </source>
</evidence>
<feature type="compositionally biased region" description="Low complexity" evidence="1">
    <location>
        <begin position="400"/>
        <end position="413"/>
    </location>
</feature>
<dbReference type="Proteomes" id="UP000003741">
    <property type="component" value="Unassembled WGS sequence"/>
</dbReference>
<protein>
    <submittedName>
        <fullName evidence="2">Uncharacterized protein</fullName>
    </submittedName>
</protein>
<evidence type="ECO:0000313" key="3">
    <source>
        <dbReference type="Proteomes" id="UP000003741"/>
    </source>
</evidence>
<dbReference type="OrthoDB" id="1077356at2"/>
<dbReference type="HOGENOM" id="CLU_032281_0_0_10"/>
<dbReference type="EMBL" id="AGXG01000019">
    <property type="protein sequence ID" value="EIY36644.1"/>
    <property type="molecule type" value="Genomic_DNA"/>
</dbReference>
<evidence type="ECO:0000313" key="2">
    <source>
        <dbReference type="EMBL" id="EIY36644.1"/>
    </source>
</evidence>
<keyword evidence="3" id="KW-1185">Reference proteome</keyword>
<gene>
    <name evidence="2" type="ORF">HMPREF1062_00883</name>
</gene>
<proteinExistence type="predicted"/>
<comment type="caution">
    <text evidence="2">The sequence shown here is derived from an EMBL/GenBank/DDBJ whole genome shotgun (WGS) entry which is preliminary data.</text>
</comment>
<dbReference type="RefSeq" id="WP_007215829.1">
    <property type="nucleotide sequence ID" value="NZ_JH724085.1"/>
</dbReference>